<keyword evidence="4" id="KW-0812">Transmembrane</keyword>
<evidence type="ECO:0000256" key="1">
    <source>
        <dbReference type="ARBA" id="ARBA00004401"/>
    </source>
</evidence>
<evidence type="ECO:0008006" key="9">
    <source>
        <dbReference type="Google" id="ProtNLM"/>
    </source>
</evidence>
<reference evidence="8" key="1">
    <citation type="submission" date="2018-06" db="EMBL/GenBank/DDBJ databases">
        <authorList>
            <person name="Zhirakovskaya E."/>
        </authorList>
    </citation>
    <scope>NUCLEOTIDE SEQUENCE</scope>
</reference>
<dbReference type="HAMAP" id="MF_00910">
    <property type="entry name" value="FtsL"/>
    <property type="match status" value="1"/>
</dbReference>
<evidence type="ECO:0000313" key="8">
    <source>
        <dbReference type="EMBL" id="VAW56754.1"/>
    </source>
</evidence>
<organism evidence="8">
    <name type="scientific">hydrothermal vent metagenome</name>
    <dbReference type="NCBI Taxonomy" id="652676"/>
    <lineage>
        <taxon>unclassified sequences</taxon>
        <taxon>metagenomes</taxon>
        <taxon>ecological metagenomes</taxon>
    </lineage>
</organism>
<evidence type="ECO:0000256" key="6">
    <source>
        <dbReference type="ARBA" id="ARBA00023136"/>
    </source>
</evidence>
<keyword evidence="3" id="KW-0132">Cell division</keyword>
<evidence type="ECO:0000256" key="7">
    <source>
        <dbReference type="ARBA" id="ARBA00023306"/>
    </source>
</evidence>
<dbReference type="Pfam" id="PF04999">
    <property type="entry name" value="FtsL"/>
    <property type="match status" value="1"/>
</dbReference>
<keyword evidence="7" id="KW-0131">Cell cycle</keyword>
<name>A0A3B0XKV4_9ZZZZ</name>
<dbReference type="EMBL" id="UOFF01000276">
    <property type="protein sequence ID" value="VAW56754.1"/>
    <property type="molecule type" value="Genomic_DNA"/>
</dbReference>
<sequence>MKMALISAFILLVASMGSAIGVVYSKHQTRKTFVKLQGLHKTIDELNIEWGKLQLEQSAWSAHGRIEKIARKKLKMTMPKANEILYIKL</sequence>
<dbReference type="PANTHER" id="PTHR37479:SF1">
    <property type="entry name" value="CELL DIVISION PROTEIN FTSL"/>
    <property type="match status" value="1"/>
</dbReference>
<evidence type="ECO:0000256" key="4">
    <source>
        <dbReference type="ARBA" id="ARBA00022692"/>
    </source>
</evidence>
<keyword evidence="2" id="KW-1003">Cell membrane</keyword>
<dbReference type="GO" id="GO:0043093">
    <property type="term" value="P:FtsZ-dependent cytokinesis"/>
    <property type="evidence" value="ECO:0007669"/>
    <property type="project" value="TreeGrafter"/>
</dbReference>
<dbReference type="NCBIfam" id="TIGR02209">
    <property type="entry name" value="ftsL_broad"/>
    <property type="match status" value="1"/>
</dbReference>
<accession>A0A3B0XKV4</accession>
<evidence type="ECO:0000256" key="2">
    <source>
        <dbReference type="ARBA" id="ARBA00022475"/>
    </source>
</evidence>
<gene>
    <name evidence="8" type="ORF">MNBD_GAMMA07-1839</name>
</gene>
<dbReference type="PANTHER" id="PTHR37479">
    <property type="entry name" value="CELL DIVISION PROTEIN FTSL"/>
    <property type="match status" value="1"/>
</dbReference>
<dbReference type="InterPro" id="IPR011922">
    <property type="entry name" value="Cell_div_FtsL"/>
</dbReference>
<evidence type="ECO:0000256" key="5">
    <source>
        <dbReference type="ARBA" id="ARBA00022989"/>
    </source>
</evidence>
<dbReference type="AlphaFoldDB" id="A0A3B0XKV4"/>
<dbReference type="GO" id="GO:0032153">
    <property type="term" value="C:cell division site"/>
    <property type="evidence" value="ECO:0007669"/>
    <property type="project" value="TreeGrafter"/>
</dbReference>
<keyword evidence="6" id="KW-0472">Membrane</keyword>
<proteinExistence type="inferred from homology"/>
<keyword evidence="5" id="KW-1133">Transmembrane helix</keyword>
<comment type="subcellular location">
    <subcellularLocation>
        <location evidence="1">Cell membrane</location>
        <topology evidence="1">Single-pass type II membrane protein</topology>
    </subcellularLocation>
</comment>
<dbReference type="GO" id="GO:0005886">
    <property type="term" value="C:plasma membrane"/>
    <property type="evidence" value="ECO:0007669"/>
    <property type="project" value="UniProtKB-SubCell"/>
</dbReference>
<protein>
    <recommendedName>
        <fullName evidence="9">Cell division protein FtsL</fullName>
    </recommendedName>
</protein>
<evidence type="ECO:0000256" key="3">
    <source>
        <dbReference type="ARBA" id="ARBA00022618"/>
    </source>
</evidence>